<evidence type="ECO:0000256" key="5">
    <source>
        <dbReference type="ARBA" id="ARBA00022692"/>
    </source>
</evidence>
<keyword evidence="4" id="KW-1003">Cell membrane</keyword>
<feature type="transmembrane region" description="Helical" evidence="8">
    <location>
        <begin position="99"/>
        <end position="118"/>
    </location>
</feature>
<evidence type="ECO:0000256" key="2">
    <source>
        <dbReference type="ARBA" id="ARBA00007935"/>
    </source>
</evidence>
<evidence type="ECO:0000256" key="4">
    <source>
        <dbReference type="ARBA" id="ARBA00022475"/>
    </source>
</evidence>
<organism evidence="9 10">
    <name type="scientific">Streptomyces noursei</name>
    <name type="common">Streptomyces albulus</name>
    <dbReference type="NCBI Taxonomy" id="1971"/>
    <lineage>
        <taxon>Bacteria</taxon>
        <taxon>Bacillati</taxon>
        <taxon>Actinomycetota</taxon>
        <taxon>Actinomycetes</taxon>
        <taxon>Kitasatosporales</taxon>
        <taxon>Streptomycetaceae</taxon>
        <taxon>Streptomyces</taxon>
    </lineage>
</organism>
<evidence type="ECO:0000256" key="6">
    <source>
        <dbReference type="ARBA" id="ARBA00022989"/>
    </source>
</evidence>
<dbReference type="GO" id="GO:0005886">
    <property type="term" value="C:plasma membrane"/>
    <property type="evidence" value="ECO:0007669"/>
    <property type="project" value="UniProtKB-SubCell"/>
</dbReference>
<dbReference type="PANTHER" id="PTHR30472">
    <property type="entry name" value="FERRIC ENTEROBACTIN TRANSPORT SYSTEM PERMEASE PROTEIN"/>
    <property type="match status" value="1"/>
</dbReference>
<evidence type="ECO:0000256" key="8">
    <source>
        <dbReference type="SAM" id="Phobius"/>
    </source>
</evidence>
<evidence type="ECO:0000256" key="1">
    <source>
        <dbReference type="ARBA" id="ARBA00004651"/>
    </source>
</evidence>
<feature type="transmembrane region" description="Helical" evidence="8">
    <location>
        <begin position="31"/>
        <end position="61"/>
    </location>
</feature>
<comment type="caution">
    <text evidence="9">The sequence shown here is derived from an EMBL/GenBank/DDBJ whole genome shotgun (WGS) entry which is preliminary data.</text>
</comment>
<name>A0A401RDI5_STRNR</name>
<dbReference type="AlphaFoldDB" id="A0A401RDI5"/>
<keyword evidence="5 8" id="KW-0812">Transmembrane</keyword>
<dbReference type="EMBL" id="BHXC01000007">
    <property type="protein sequence ID" value="GCB95677.1"/>
    <property type="molecule type" value="Genomic_DNA"/>
</dbReference>
<comment type="similarity">
    <text evidence="2">Belongs to the binding-protein-dependent transport system permease family. FecCD subfamily.</text>
</comment>
<evidence type="ECO:0000313" key="9">
    <source>
        <dbReference type="EMBL" id="GCB95677.1"/>
    </source>
</evidence>
<gene>
    <name evidence="9" type="ORF">SALB_08484</name>
</gene>
<dbReference type="GO" id="GO:0022857">
    <property type="term" value="F:transmembrane transporter activity"/>
    <property type="evidence" value="ECO:0007669"/>
    <property type="project" value="InterPro"/>
</dbReference>
<sequence>MPGRRPPATGCNSCDDDLAAGLGVDLRRLRAAALALAVVLAGVAVGVGGPISFVALAAPILAQRLSGPTRVPVLGSALAGACLTTAADALARVAAPVELPVGVVTSVLGGPFLLWVLFRPDRNTGKV</sequence>
<evidence type="ECO:0000256" key="3">
    <source>
        <dbReference type="ARBA" id="ARBA00022448"/>
    </source>
</evidence>
<dbReference type="InterPro" id="IPR037294">
    <property type="entry name" value="ABC_BtuC-like"/>
</dbReference>
<dbReference type="RefSeq" id="WP_016570942.1">
    <property type="nucleotide sequence ID" value="NZ_BHXC01000007.1"/>
</dbReference>
<reference evidence="9 10" key="1">
    <citation type="journal article" date="2019" name="Microbiol. Resour. Announc.">
        <title>Draft Genome Sequence of the Most Traditional epsilon-Poly-l-Lysine Producer, Streptomyces albulus NBRC14147.</title>
        <authorList>
            <person name="Yamanaka K."/>
            <person name="Hamano Y."/>
        </authorList>
    </citation>
    <scope>NUCLEOTIDE SEQUENCE [LARGE SCALE GENOMIC DNA]</scope>
    <source>
        <strain evidence="9 10">NBRC 14147</strain>
    </source>
</reference>
<accession>A0A401RDI5</accession>
<evidence type="ECO:0000256" key="7">
    <source>
        <dbReference type="ARBA" id="ARBA00023136"/>
    </source>
</evidence>
<keyword evidence="6 8" id="KW-1133">Transmembrane helix</keyword>
<proteinExistence type="inferred from homology"/>
<keyword evidence="7 8" id="KW-0472">Membrane</keyword>
<dbReference type="PANTHER" id="PTHR30472:SF24">
    <property type="entry name" value="FERRIC ENTEROBACTIN TRANSPORT SYSTEM PERMEASE PROTEIN FEPG"/>
    <property type="match status" value="1"/>
</dbReference>
<dbReference type="GO" id="GO:0033214">
    <property type="term" value="P:siderophore-iron import into cell"/>
    <property type="evidence" value="ECO:0007669"/>
    <property type="project" value="TreeGrafter"/>
</dbReference>
<keyword evidence="3" id="KW-0813">Transport</keyword>
<dbReference type="Pfam" id="PF01032">
    <property type="entry name" value="FecCD"/>
    <property type="match status" value="1"/>
</dbReference>
<dbReference type="Gene3D" id="1.10.3470.10">
    <property type="entry name" value="ABC transporter involved in vitamin B12 uptake, BtuC"/>
    <property type="match status" value="1"/>
</dbReference>
<dbReference type="SUPFAM" id="SSF81345">
    <property type="entry name" value="ABC transporter involved in vitamin B12 uptake, BtuC"/>
    <property type="match status" value="1"/>
</dbReference>
<protein>
    <submittedName>
        <fullName evidence="9">Iron ABC transporter</fullName>
    </submittedName>
</protein>
<evidence type="ECO:0000313" key="10">
    <source>
        <dbReference type="Proteomes" id="UP000288351"/>
    </source>
</evidence>
<comment type="subcellular location">
    <subcellularLocation>
        <location evidence="1">Cell membrane</location>
        <topology evidence="1">Multi-pass membrane protein</topology>
    </subcellularLocation>
</comment>
<dbReference type="Proteomes" id="UP000288351">
    <property type="component" value="Unassembled WGS sequence"/>
</dbReference>
<dbReference type="InterPro" id="IPR000522">
    <property type="entry name" value="ABC_transptr_permease_BtuC"/>
</dbReference>